<dbReference type="InterPro" id="IPR008513">
    <property type="entry name" value="tRNA(Met)_cyd_acetate_ligase"/>
</dbReference>
<reference evidence="2" key="1">
    <citation type="submission" date="2020-10" db="EMBL/GenBank/DDBJ databases">
        <authorList>
            <person name="Gilroy R."/>
        </authorList>
    </citation>
    <scope>NUCLEOTIDE SEQUENCE</scope>
    <source>
        <strain evidence="2">CHK123-3438</strain>
    </source>
</reference>
<reference evidence="2" key="2">
    <citation type="journal article" date="2021" name="PeerJ">
        <title>Extensive microbial diversity within the chicken gut microbiome revealed by metagenomics and culture.</title>
        <authorList>
            <person name="Gilroy R."/>
            <person name="Ravi A."/>
            <person name="Getino M."/>
            <person name="Pursley I."/>
            <person name="Horton D.L."/>
            <person name="Alikhan N.F."/>
            <person name="Baker D."/>
            <person name="Gharbi K."/>
            <person name="Hall N."/>
            <person name="Watson M."/>
            <person name="Adriaenssens E.M."/>
            <person name="Foster-Nyarko E."/>
            <person name="Jarju S."/>
            <person name="Secka A."/>
            <person name="Antonio M."/>
            <person name="Oren A."/>
            <person name="Chaudhuri R.R."/>
            <person name="La Ragione R."/>
            <person name="Hildebrand F."/>
            <person name="Pallen M.J."/>
        </authorList>
    </citation>
    <scope>NUCLEOTIDE SEQUENCE</scope>
    <source>
        <strain evidence="2">CHK123-3438</strain>
    </source>
</reference>
<dbReference type="PANTHER" id="PTHR37825">
    <property type="entry name" value="TRNA(MET) CYTIDINE ACETATE LIGASE"/>
    <property type="match status" value="1"/>
</dbReference>
<dbReference type="HAMAP" id="MF_01539">
    <property type="entry name" value="TmcAL"/>
    <property type="match status" value="1"/>
</dbReference>
<dbReference type="PANTHER" id="PTHR37825:SF1">
    <property type="entry name" value="TRNA(MET) CYTIDINE ACETATE LIGASE"/>
    <property type="match status" value="1"/>
</dbReference>
<comment type="caution">
    <text evidence="2">The sequence shown here is derived from an EMBL/GenBank/DDBJ whole genome shotgun (WGS) entry which is preliminary data.</text>
</comment>
<protein>
    <submittedName>
        <fullName evidence="2">Nucleotidyltransferase family protein</fullName>
    </submittedName>
</protein>
<accession>A0A9D1GJ32</accession>
<sequence>MFKTAGIIAEYNPFHLGHRYQMEETRKRTGADFILVVMSGNFVQRGEPAIFEKSQRARMALLCGADLVIELPVSYAAGSAEDFACGAVSLLSGFNCVDYLSFGSEEGDLEPLKEAASMLSEESPRFSSILQEKLRQGLSFPRARSLALEESGLSPRSLSAASSSNNLLGIEYLKALERFSSSVQPVTIQRKGSGYHDNSMPEDDASYASASAIRQTAAALCKHPAEKETGSLGTSILSEKALSQIPEPLHDMYRSSSLLPVFPDDCSALLHYKLLSCLLEETALSAFSDFSPELAQRLKKNALKACSFSERAAYLKTRQYTYTRASRCLIHLLLNIRTQDMQKLRQDSFPSYARILGFKKSAAPLLKQIKEKTSIPVISRAAKAPEQLSGDLLRLWNQ</sequence>
<dbReference type="GO" id="GO:0008033">
    <property type="term" value="P:tRNA processing"/>
    <property type="evidence" value="ECO:0007669"/>
    <property type="project" value="UniProtKB-KW"/>
</dbReference>
<evidence type="ECO:0000313" key="3">
    <source>
        <dbReference type="Proteomes" id="UP000886860"/>
    </source>
</evidence>
<dbReference type="Pfam" id="PF05636">
    <property type="entry name" value="HIGH_NTase1"/>
    <property type="match status" value="1"/>
</dbReference>
<proteinExistence type="inferred from homology"/>
<dbReference type="Proteomes" id="UP000886860">
    <property type="component" value="Unassembled WGS sequence"/>
</dbReference>
<feature type="non-terminal residue" evidence="2">
    <location>
        <position position="398"/>
    </location>
</feature>
<dbReference type="Gene3D" id="3.40.50.620">
    <property type="entry name" value="HUPs"/>
    <property type="match status" value="1"/>
</dbReference>
<dbReference type="AlphaFoldDB" id="A0A9D1GJ32"/>
<organism evidence="2 3">
    <name type="scientific">Candidatus Caccovicinus merdipullorum</name>
    <dbReference type="NCBI Taxonomy" id="2840724"/>
    <lineage>
        <taxon>Bacteria</taxon>
        <taxon>Bacillati</taxon>
        <taxon>Bacillota</taxon>
        <taxon>Clostridia</taxon>
        <taxon>Eubacteriales</taxon>
        <taxon>Candidatus Caccovicinus</taxon>
    </lineage>
</organism>
<evidence type="ECO:0000256" key="1">
    <source>
        <dbReference type="ARBA" id="ARBA00022694"/>
    </source>
</evidence>
<evidence type="ECO:0000313" key="2">
    <source>
        <dbReference type="EMBL" id="HIT41910.1"/>
    </source>
</evidence>
<gene>
    <name evidence="2" type="ORF">IAB60_07440</name>
</gene>
<keyword evidence="1" id="KW-0819">tRNA processing</keyword>
<dbReference type="EMBL" id="DVKS01000128">
    <property type="protein sequence ID" value="HIT41910.1"/>
    <property type="molecule type" value="Genomic_DNA"/>
</dbReference>
<name>A0A9D1GJ32_9FIRM</name>
<dbReference type="InterPro" id="IPR014729">
    <property type="entry name" value="Rossmann-like_a/b/a_fold"/>
</dbReference>
<dbReference type="SUPFAM" id="SSF52374">
    <property type="entry name" value="Nucleotidylyl transferase"/>
    <property type="match status" value="1"/>
</dbReference>